<sequence>MLSMGAYSRRNFLRSALLAASLPLALSRSGRAAPAGTTATLAALRAEVPKTSWTYPIGQPIADAFKVRYPSNIDDGYWHGMPLGGFGAGCIGRSHRGDFTLWHLDSGDHYFRSQPVCQFALFEQSAGAKPRAKVLCTEKPADGSLGAWDWTYPKGAGTYAALYPRSWFTYEGFFNSHVQLKQFSPIIPNNYQQTSYPVAVFEWTAFNPTDQSITLSILVSWENMVGWFTNQFKSRAVKVRDDDTPVYDYEPYWGESTGNFNSAREEDAYRGLTMSRASGYTEQQKPAPATAAVSERPFVSAEGDGQFVIATTRDPGVEVTYHTRFDPTGNGLEVWQPFATTGRLSDLVSVRPAAKGERLAAAMAVRFTLKPGERKVVPMALAWDLPIMEFAQGVRRYRYYTKHFDKSGRNAWKIATEALDNYADWDRQIQEWQNPVLADPSLPDWYKQALFNELYYLTSGGTLWENGPVPEKITSLADIAKAPPGQGRFAVLESIDYRWYDSLDVRLYGSFALLMNWPEIDKAVLRSYADAVPDEDDSTRIIGYTKTVAKRKSRDALPHDLGAPNEDPWIKNNYTTYQDCNLWKDLPCDFVLQVYRDYVDTGKRDLGFVRYCWPASKAALVRLKRTFDQDGDGFPENGGPPDCTYDAWPLKGISAYCGGLWLAALLAAVEMGKLVGDAAAVQQFGAWYAQAQPLYEKTLWNGRYYRIDSQSKNSEAIMADQLCGEYYAQVCNLADIVPVAQARSALETVYQTCFVKFYGGRFGCANGTNADGSFIGDTEHPSEVWTGINFGLAAFMIRNGMRREGMAIAEAVVANVYGGGLQFRTPEALTPARTFRACMYLRPMAIWAMQHSLSALKSSKSPTAGKV</sequence>
<evidence type="ECO:0000259" key="3">
    <source>
        <dbReference type="Pfam" id="PF12215"/>
    </source>
</evidence>
<evidence type="ECO:0000259" key="2">
    <source>
        <dbReference type="Pfam" id="PF04685"/>
    </source>
</evidence>
<dbReference type="InterPro" id="IPR006775">
    <property type="entry name" value="GH116_catalytic"/>
</dbReference>
<dbReference type="InterPro" id="IPR014551">
    <property type="entry name" value="B_Glucosidase_GBA2-typ"/>
</dbReference>
<dbReference type="InterPro" id="IPR052566">
    <property type="entry name" value="Non-lysos_glucosylceramidase"/>
</dbReference>
<dbReference type="InterPro" id="IPR012341">
    <property type="entry name" value="6hp_glycosidase-like_sf"/>
</dbReference>
<dbReference type="Gene3D" id="1.50.10.10">
    <property type="match status" value="1"/>
</dbReference>
<feature type="domain" description="Glycosyl-hydrolase family 116 N-terminal" evidence="3">
    <location>
        <begin position="80"/>
        <end position="425"/>
    </location>
</feature>
<dbReference type="Proteomes" id="UP001054846">
    <property type="component" value="Chromosome"/>
</dbReference>
<dbReference type="Pfam" id="PF12215">
    <property type="entry name" value="Glyco_hydr_116N"/>
    <property type="match status" value="1"/>
</dbReference>
<dbReference type="Pfam" id="PF04685">
    <property type="entry name" value="DUF608"/>
    <property type="match status" value="1"/>
</dbReference>
<keyword evidence="1" id="KW-0732">Signal</keyword>
<evidence type="ECO:0000313" key="5">
    <source>
        <dbReference type="Proteomes" id="UP001054846"/>
    </source>
</evidence>
<name>A0ABY3PTI3_9CYAN</name>
<feature type="chain" id="PRO_5045267332" evidence="1">
    <location>
        <begin position="33"/>
        <end position="867"/>
    </location>
</feature>
<feature type="signal peptide" evidence="1">
    <location>
        <begin position="1"/>
        <end position="32"/>
    </location>
</feature>
<dbReference type="PANTHER" id="PTHR12654">
    <property type="entry name" value="BILE ACID BETA-GLUCOSIDASE-RELATED"/>
    <property type="match status" value="1"/>
</dbReference>
<accession>A0ABY3PTI3</accession>
<proteinExistence type="predicted"/>
<evidence type="ECO:0000256" key="1">
    <source>
        <dbReference type="SAM" id="SignalP"/>
    </source>
</evidence>
<evidence type="ECO:0000313" key="4">
    <source>
        <dbReference type="EMBL" id="UFP97055.1"/>
    </source>
</evidence>
<dbReference type="InterPro" id="IPR006311">
    <property type="entry name" value="TAT_signal"/>
</dbReference>
<dbReference type="InterPro" id="IPR024462">
    <property type="entry name" value="GH116_N"/>
</dbReference>
<dbReference type="PANTHER" id="PTHR12654:SF0">
    <property type="entry name" value="NON-LYSOSOMAL GLUCOSYLCERAMIDASE"/>
    <property type="match status" value="1"/>
</dbReference>
<dbReference type="PROSITE" id="PS51318">
    <property type="entry name" value="TAT"/>
    <property type="match status" value="1"/>
</dbReference>
<reference evidence="4 5" key="1">
    <citation type="journal article" date="2021" name="Genome Biol. Evol.">
        <title>Complete Genome Sequencing of a Novel Gloeobacter Species from a Waterfall Cave in Mexico.</title>
        <authorList>
            <person name="Saw J.H."/>
            <person name="Cardona T."/>
            <person name="Montejano G."/>
        </authorList>
    </citation>
    <scope>NUCLEOTIDE SEQUENCE [LARGE SCALE GENOMIC DNA]</scope>
    <source>
        <strain evidence="4">MG652769</strain>
    </source>
</reference>
<keyword evidence="5" id="KW-1185">Reference proteome</keyword>
<feature type="domain" description="Glycosyl-hydrolase family 116 catalytic region" evidence="2">
    <location>
        <begin position="487"/>
        <end position="849"/>
    </location>
</feature>
<dbReference type="EMBL" id="CP063845">
    <property type="protein sequence ID" value="UFP97055.1"/>
    <property type="molecule type" value="Genomic_DNA"/>
</dbReference>
<organism evidence="4 5">
    <name type="scientific">Gloeobacter morelensis MG652769</name>
    <dbReference type="NCBI Taxonomy" id="2781736"/>
    <lineage>
        <taxon>Bacteria</taxon>
        <taxon>Bacillati</taxon>
        <taxon>Cyanobacteriota</taxon>
        <taxon>Cyanophyceae</taxon>
        <taxon>Gloeobacterales</taxon>
        <taxon>Gloeobacteraceae</taxon>
        <taxon>Gloeobacter</taxon>
        <taxon>Gloeobacter morelensis</taxon>
    </lineage>
</organism>
<dbReference type="PIRSF" id="PIRSF028944">
    <property type="entry name" value="Beta_gluc_GBA2"/>
    <property type="match status" value="1"/>
</dbReference>
<dbReference type="InterPro" id="IPR008928">
    <property type="entry name" value="6-hairpin_glycosidase_sf"/>
</dbReference>
<gene>
    <name evidence="4" type="ORF">ISF26_18720</name>
</gene>
<protein>
    <submittedName>
        <fullName evidence="4">Bile acid beta-glucosidase</fullName>
    </submittedName>
</protein>
<dbReference type="SUPFAM" id="SSF48208">
    <property type="entry name" value="Six-hairpin glycosidases"/>
    <property type="match status" value="1"/>
</dbReference>